<dbReference type="OrthoDB" id="9800808at2"/>
<evidence type="ECO:0000256" key="5">
    <source>
        <dbReference type="ARBA" id="ARBA00022840"/>
    </source>
</evidence>
<gene>
    <name evidence="7" type="ORF">DVR12_20710</name>
</gene>
<evidence type="ECO:0000256" key="3">
    <source>
        <dbReference type="ARBA" id="ARBA00022741"/>
    </source>
</evidence>
<dbReference type="PANTHER" id="PTHR10534">
    <property type="entry name" value="PYRIDOXAL KINASE"/>
    <property type="match status" value="1"/>
</dbReference>
<keyword evidence="8" id="KW-1185">Reference proteome</keyword>
<dbReference type="Gene3D" id="3.40.1190.20">
    <property type="match status" value="1"/>
</dbReference>
<keyword evidence="3" id="KW-0547">Nucleotide-binding</keyword>
<keyword evidence="2 7" id="KW-0808">Transferase</keyword>
<dbReference type="GO" id="GO:0009443">
    <property type="term" value="P:pyridoxal 5'-phosphate salvage"/>
    <property type="evidence" value="ECO:0007669"/>
    <property type="project" value="InterPro"/>
</dbReference>
<name>A0A3E1Y5W6_9BACT</name>
<evidence type="ECO:0000256" key="1">
    <source>
        <dbReference type="ARBA" id="ARBA00012104"/>
    </source>
</evidence>
<dbReference type="AlphaFoldDB" id="A0A3E1Y5W6"/>
<dbReference type="Proteomes" id="UP000260644">
    <property type="component" value="Unassembled WGS sequence"/>
</dbReference>
<accession>A0A3E1Y5W6</accession>
<evidence type="ECO:0000256" key="2">
    <source>
        <dbReference type="ARBA" id="ARBA00022679"/>
    </source>
</evidence>
<dbReference type="PANTHER" id="PTHR10534:SF2">
    <property type="entry name" value="PYRIDOXAL KINASE"/>
    <property type="match status" value="1"/>
</dbReference>
<evidence type="ECO:0000313" key="8">
    <source>
        <dbReference type="Proteomes" id="UP000260644"/>
    </source>
</evidence>
<dbReference type="GO" id="GO:0008478">
    <property type="term" value="F:pyridoxal kinase activity"/>
    <property type="evidence" value="ECO:0007669"/>
    <property type="project" value="UniProtKB-EC"/>
</dbReference>
<dbReference type="Pfam" id="PF08543">
    <property type="entry name" value="Phos_pyr_kin"/>
    <property type="match status" value="1"/>
</dbReference>
<dbReference type="GO" id="GO:0005829">
    <property type="term" value="C:cytosol"/>
    <property type="evidence" value="ECO:0007669"/>
    <property type="project" value="TreeGrafter"/>
</dbReference>
<keyword evidence="4 7" id="KW-0418">Kinase</keyword>
<dbReference type="EMBL" id="QPMM01000011">
    <property type="protein sequence ID" value="RFS20140.1"/>
    <property type="molecule type" value="Genomic_DNA"/>
</dbReference>
<proteinExistence type="predicted"/>
<protein>
    <recommendedName>
        <fullName evidence="1">pyridoxal kinase</fullName>
        <ecNumber evidence="1">2.7.1.35</ecNumber>
    </recommendedName>
</protein>
<organism evidence="7 8">
    <name type="scientific">Chitinophaga silvatica</name>
    <dbReference type="NCBI Taxonomy" id="2282649"/>
    <lineage>
        <taxon>Bacteria</taxon>
        <taxon>Pseudomonadati</taxon>
        <taxon>Bacteroidota</taxon>
        <taxon>Chitinophagia</taxon>
        <taxon>Chitinophagales</taxon>
        <taxon>Chitinophagaceae</taxon>
        <taxon>Chitinophaga</taxon>
    </lineage>
</organism>
<keyword evidence="5" id="KW-0067">ATP-binding</keyword>
<dbReference type="RefSeq" id="WP_116977702.1">
    <property type="nucleotide sequence ID" value="NZ_QPMM01000011.1"/>
</dbReference>
<dbReference type="GO" id="GO:0005524">
    <property type="term" value="F:ATP binding"/>
    <property type="evidence" value="ECO:0007669"/>
    <property type="project" value="UniProtKB-KW"/>
</dbReference>
<dbReference type="SUPFAM" id="SSF53613">
    <property type="entry name" value="Ribokinase-like"/>
    <property type="match status" value="1"/>
</dbReference>
<evidence type="ECO:0000259" key="6">
    <source>
        <dbReference type="Pfam" id="PF08543"/>
    </source>
</evidence>
<dbReference type="EC" id="2.7.1.35" evidence="1"/>
<dbReference type="InterPro" id="IPR029056">
    <property type="entry name" value="Ribokinase-like"/>
</dbReference>
<dbReference type="InterPro" id="IPR013749">
    <property type="entry name" value="PM/HMP-P_kinase-1"/>
</dbReference>
<dbReference type="NCBIfam" id="TIGR00687">
    <property type="entry name" value="pyridox_kin"/>
    <property type="match status" value="1"/>
</dbReference>
<comment type="caution">
    <text evidence="7">The sequence shown here is derived from an EMBL/GenBank/DDBJ whole genome shotgun (WGS) entry which is preliminary data.</text>
</comment>
<evidence type="ECO:0000313" key="7">
    <source>
        <dbReference type="EMBL" id="RFS20140.1"/>
    </source>
</evidence>
<sequence>MANKKRNKTIVIHSKVSYGYVGSSTTALVLQIGGHDAITVPTVLYSNRLGLPTVGGGAIPPALFADILKGILELNILDEVAAIFTGFIGSSDLVRITADFIKEIKQHSPEITYLCDPIMGDINDGFYVPADVPEAIVKHLVPMADLLTPNQFECQYLLGGSLSSPAEAAKRARETVSDSQKIVATGCHFPTTPEQAIDTVVLTSSETEVVRTKRIPVYPPGSGELFAAHMYLHMLNGGSLINATQHSGIVLQEVLSKMHQEQKTEFELSDILFSFGIENGLKSSI</sequence>
<reference evidence="7 8" key="1">
    <citation type="submission" date="2018-07" db="EMBL/GenBank/DDBJ databases">
        <title>Chitinophaga K2CV101002-2 sp. nov., isolated from a monsoon evergreen broad-leaved forest soil.</title>
        <authorList>
            <person name="Lv Y."/>
        </authorList>
    </citation>
    <scope>NUCLEOTIDE SEQUENCE [LARGE SCALE GENOMIC DNA]</scope>
    <source>
        <strain evidence="7 8">GDMCC 1.1288</strain>
    </source>
</reference>
<evidence type="ECO:0000256" key="4">
    <source>
        <dbReference type="ARBA" id="ARBA00022777"/>
    </source>
</evidence>
<dbReference type="InterPro" id="IPR004625">
    <property type="entry name" value="PyrdxlKinase"/>
</dbReference>
<dbReference type="CDD" id="cd01173">
    <property type="entry name" value="pyridoxal_pyridoxamine_kinase"/>
    <property type="match status" value="1"/>
</dbReference>
<feature type="domain" description="Pyridoxamine kinase/Phosphomethylpyrimidine kinase" evidence="6">
    <location>
        <begin position="66"/>
        <end position="257"/>
    </location>
</feature>